<evidence type="ECO:0000256" key="1">
    <source>
        <dbReference type="SAM" id="MobiDB-lite"/>
    </source>
</evidence>
<organism evidence="2 3">
    <name type="scientific">Lagenidium giganteum</name>
    <dbReference type="NCBI Taxonomy" id="4803"/>
    <lineage>
        <taxon>Eukaryota</taxon>
        <taxon>Sar</taxon>
        <taxon>Stramenopiles</taxon>
        <taxon>Oomycota</taxon>
        <taxon>Peronosporomycetes</taxon>
        <taxon>Pythiales</taxon>
        <taxon>Pythiaceae</taxon>
    </lineage>
</organism>
<comment type="caution">
    <text evidence="2">The sequence shown here is derived from an EMBL/GenBank/DDBJ whole genome shotgun (WGS) entry which is preliminary data.</text>
</comment>
<proteinExistence type="predicted"/>
<accession>A0AAV2YGI7</accession>
<gene>
    <name evidence="2" type="ORF">N0F65_000340</name>
</gene>
<keyword evidence="3" id="KW-1185">Reference proteome</keyword>
<reference evidence="2" key="2">
    <citation type="journal article" date="2023" name="Microbiol Resour">
        <title>Decontamination and Annotation of the Draft Genome Sequence of the Oomycete Lagenidium giganteum ARSEF 373.</title>
        <authorList>
            <person name="Morgan W.R."/>
            <person name="Tartar A."/>
        </authorList>
    </citation>
    <scope>NUCLEOTIDE SEQUENCE</scope>
    <source>
        <strain evidence="2">ARSEF 373</strain>
    </source>
</reference>
<dbReference type="EMBL" id="DAKRPA010000384">
    <property type="protein sequence ID" value="DAZ92781.1"/>
    <property type="molecule type" value="Genomic_DNA"/>
</dbReference>
<feature type="region of interest" description="Disordered" evidence="1">
    <location>
        <begin position="212"/>
        <end position="248"/>
    </location>
</feature>
<evidence type="ECO:0000313" key="2">
    <source>
        <dbReference type="EMBL" id="DAZ92781.1"/>
    </source>
</evidence>
<name>A0AAV2YGI7_9STRA</name>
<protein>
    <submittedName>
        <fullName evidence="2">Uncharacterized protein</fullName>
    </submittedName>
</protein>
<reference evidence="2" key="1">
    <citation type="submission" date="2022-11" db="EMBL/GenBank/DDBJ databases">
        <authorList>
            <person name="Morgan W.R."/>
            <person name="Tartar A."/>
        </authorList>
    </citation>
    <scope>NUCLEOTIDE SEQUENCE</scope>
    <source>
        <strain evidence="2">ARSEF 373</strain>
    </source>
</reference>
<evidence type="ECO:0000313" key="3">
    <source>
        <dbReference type="Proteomes" id="UP001146120"/>
    </source>
</evidence>
<feature type="compositionally biased region" description="Acidic residues" evidence="1">
    <location>
        <begin position="230"/>
        <end position="239"/>
    </location>
</feature>
<sequence length="248" mass="27527">MQDAGQDEIAGAARGVLGLPEELTASVTVNVEGKDVLCTKIDRKLKNDKDVTWSATVSILLRPNANAPQSKYEPIADDDEMFLFVYVERVATQTTIRRATEARVATAATMIDNFITQTNSTEEFGDVSRHYWAVTHARQPEGAPIVPPTSATFTQLQYIDRMQSEIDQNATTPSSDFMRIRCRINGDVVHLELSVEDVCRGLGLPAYSLAPPYRNPTTNIQPSIKMPDIDHEDQDDQDAASDIVKHYD</sequence>
<dbReference type="Proteomes" id="UP001146120">
    <property type="component" value="Unassembled WGS sequence"/>
</dbReference>
<dbReference type="AlphaFoldDB" id="A0AAV2YGI7"/>